<evidence type="ECO:0000313" key="1">
    <source>
        <dbReference type="EMBL" id="KZP19074.1"/>
    </source>
</evidence>
<proteinExistence type="predicted"/>
<dbReference type="Pfam" id="PF00300">
    <property type="entry name" value="His_Phos_1"/>
    <property type="match status" value="1"/>
</dbReference>
<dbReference type="PANTHER" id="PTHR48100">
    <property type="entry name" value="BROAD-SPECIFICITY PHOSPHATASE YOR283W-RELATED"/>
    <property type="match status" value="1"/>
</dbReference>
<dbReference type="PANTHER" id="PTHR48100:SF1">
    <property type="entry name" value="HISTIDINE PHOSPHATASE FAMILY PROTEIN-RELATED"/>
    <property type="match status" value="1"/>
</dbReference>
<dbReference type="Gene3D" id="3.40.50.1240">
    <property type="entry name" value="Phosphoglycerate mutase-like"/>
    <property type="match status" value="1"/>
</dbReference>
<dbReference type="EMBL" id="KV417567">
    <property type="protein sequence ID" value="KZP19074.1"/>
    <property type="molecule type" value="Genomic_DNA"/>
</dbReference>
<dbReference type="GO" id="GO:0016791">
    <property type="term" value="F:phosphatase activity"/>
    <property type="evidence" value="ECO:0007669"/>
    <property type="project" value="TreeGrafter"/>
</dbReference>
<reference evidence="1 2" key="1">
    <citation type="journal article" date="2016" name="Mol. Biol. Evol.">
        <title>Comparative Genomics of Early-Diverging Mushroom-Forming Fungi Provides Insights into the Origins of Lignocellulose Decay Capabilities.</title>
        <authorList>
            <person name="Nagy L.G."/>
            <person name="Riley R."/>
            <person name="Tritt A."/>
            <person name="Adam C."/>
            <person name="Daum C."/>
            <person name="Floudas D."/>
            <person name="Sun H."/>
            <person name="Yadav J.S."/>
            <person name="Pangilinan J."/>
            <person name="Larsson K.H."/>
            <person name="Matsuura K."/>
            <person name="Barry K."/>
            <person name="Labutti K."/>
            <person name="Kuo R."/>
            <person name="Ohm R.A."/>
            <person name="Bhattacharya S.S."/>
            <person name="Shirouzu T."/>
            <person name="Yoshinaga Y."/>
            <person name="Martin F.M."/>
            <person name="Grigoriev I.V."/>
            <person name="Hibbett D.S."/>
        </authorList>
    </citation>
    <scope>NUCLEOTIDE SEQUENCE [LARGE SCALE GENOMIC DNA]</scope>
    <source>
        <strain evidence="1 2">CBS 109695</strain>
    </source>
</reference>
<dbReference type="InterPro" id="IPR029033">
    <property type="entry name" value="His_PPase_superfam"/>
</dbReference>
<accession>A0A166HP38</accession>
<organism evidence="1 2">
    <name type="scientific">Athelia psychrophila</name>
    <dbReference type="NCBI Taxonomy" id="1759441"/>
    <lineage>
        <taxon>Eukaryota</taxon>
        <taxon>Fungi</taxon>
        <taxon>Dikarya</taxon>
        <taxon>Basidiomycota</taxon>
        <taxon>Agaricomycotina</taxon>
        <taxon>Agaricomycetes</taxon>
        <taxon>Agaricomycetidae</taxon>
        <taxon>Atheliales</taxon>
        <taxon>Atheliaceae</taxon>
        <taxon>Athelia</taxon>
    </lineage>
</organism>
<name>A0A166HP38_9AGAM</name>
<dbReference type="InterPro" id="IPR050275">
    <property type="entry name" value="PGM_Phosphatase"/>
</dbReference>
<dbReference type="SMART" id="SM00855">
    <property type="entry name" value="PGAM"/>
    <property type="match status" value="1"/>
</dbReference>
<dbReference type="SUPFAM" id="SSF53254">
    <property type="entry name" value="Phosphoglycerate mutase-like"/>
    <property type="match status" value="1"/>
</dbReference>
<dbReference type="OrthoDB" id="496981at2759"/>
<dbReference type="GO" id="GO:0005737">
    <property type="term" value="C:cytoplasm"/>
    <property type="evidence" value="ECO:0007669"/>
    <property type="project" value="TreeGrafter"/>
</dbReference>
<dbReference type="InterPro" id="IPR013078">
    <property type="entry name" value="His_Pase_superF_clade-1"/>
</dbReference>
<dbReference type="CDD" id="cd07067">
    <property type="entry name" value="HP_PGM_like"/>
    <property type="match status" value="1"/>
</dbReference>
<evidence type="ECO:0000313" key="2">
    <source>
        <dbReference type="Proteomes" id="UP000076532"/>
    </source>
</evidence>
<dbReference type="AlphaFoldDB" id="A0A166HP38"/>
<sequence>MTGYIYQAVPSFFAQDDPLAEPDDIGALPPRFGLLDDSPDHWSTFKQKISQLNADAKDGAVYKVFYLGRHGQGLNNVAAEKYGMKRWNEHWAVLNGDGELVWGPDPLLSDVGEQQARDVHAAWEVEISNGVPLPGKVYTSPLTRAMQTNAITFEGLYSGSAPTTVILENCREYYGKFSSDKRQTRARIHANFPQFDFEEGFTEEDELWIPSERETEARVEVRARKVFDRVFDRDPETFISITAHAGVISAMMHVIGREGYYLPTGGDPNDSMNLEASQILKIPSEN</sequence>
<gene>
    <name evidence="1" type="ORF">FIBSPDRAFT_920245</name>
</gene>
<protein>
    <submittedName>
        <fullName evidence="1">Phosphoglycerate mutase</fullName>
    </submittedName>
</protein>
<dbReference type="Proteomes" id="UP000076532">
    <property type="component" value="Unassembled WGS sequence"/>
</dbReference>
<keyword evidence="2" id="KW-1185">Reference proteome</keyword>